<gene>
    <name evidence="1" type="ORF">FEF10_07795</name>
</gene>
<proteinExistence type="predicted"/>
<keyword evidence="2" id="KW-1185">Reference proteome</keyword>
<dbReference type="EMBL" id="VAVY01000001">
    <property type="protein sequence ID" value="TMM67336.1"/>
    <property type="molecule type" value="Genomic_DNA"/>
</dbReference>
<reference evidence="1 2" key="1">
    <citation type="submission" date="2019-05" db="EMBL/GenBank/DDBJ databases">
        <title>Identification and Biocontrol Activity Analysis of Biocontrol Strain PF-1 Based on Genome-wide Data.</title>
        <authorList>
            <person name="Qi J."/>
        </authorList>
    </citation>
    <scope>NUCLEOTIDE SEQUENCE [LARGE SCALE GENOMIC DNA]</scope>
    <source>
        <strain evidence="1 2">PF-1</strain>
    </source>
</reference>
<evidence type="ECO:0000313" key="1">
    <source>
        <dbReference type="EMBL" id="TMM67336.1"/>
    </source>
</evidence>
<comment type="caution">
    <text evidence="1">The sequence shown here is derived from an EMBL/GenBank/DDBJ whole genome shotgun (WGS) entry which is preliminary data.</text>
</comment>
<name>A0ABY2VNX2_9PSED</name>
<organism evidence="1 2">
    <name type="scientific">Pseudomonas protegens</name>
    <dbReference type="NCBI Taxonomy" id="380021"/>
    <lineage>
        <taxon>Bacteria</taxon>
        <taxon>Pseudomonadati</taxon>
        <taxon>Pseudomonadota</taxon>
        <taxon>Gammaproteobacteria</taxon>
        <taxon>Pseudomonadales</taxon>
        <taxon>Pseudomonadaceae</taxon>
        <taxon>Pseudomonas</taxon>
    </lineage>
</organism>
<evidence type="ECO:0000313" key="2">
    <source>
        <dbReference type="Proteomes" id="UP000310095"/>
    </source>
</evidence>
<protein>
    <submittedName>
        <fullName evidence="1">Uncharacterized protein</fullName>
    </submittedName>
</protein>
<accession>A0ABY2VNX2</accession>
<dbReference type="Proteomes" id="UP000310095">
    <property type="component" value="Unassembled WGS sequence"/>
</dbReference>
<sequence>MEVLILQRRRNDSSRYLGAIENRRLSREVLEPISIPAFIGEADVSRADDFVERLANPFMADPAFDAGCIAGKPPCSASRLMSALSSSAVTVSP</sequence>